<dbReference type="Gene3D" id="1.10.260.40">
    <property type="entry name" value="lambda repressor-like DNA-binding domains"/>
    <property type="match status" value="1"/>
</dbReference>
<gene>
    <name evidence="6" type="primary">rbsR_6</name>
    <name evidence="6" type="ORF">RS86_03616</name>
</gene>
<dbReference type="GO" id="GO:0000976">
    <property type="term" value="F:transcription cis-regulatory region binding"/>
    <property type="evidence" value="ECO:0007669"/>
    <property type="project" value="TreeGrafter"/>
</dbReference>
<evidence type="ECO:0000256" key="3">
    <source>
        <dbReference type="ARBA" id="ARBA00023125"/>
    </source>
</evidence>
<dbReference type="Pfam" id="PF13377">
    <property type="entry name" value="Peripla_BP_3"/>
    <property type="match status" value="1"/>
</dbReference>
<evidence type="ECO:0000259" key="5">
    <source>
        <dbReference type="PROSITE" id="PS50932"/>
    </source>
</evidence>
<dbReference type="EMBL" id="JYIX01000040">
    <property type="protein sequence ID" value="KJL30676.1"/>
    <property type="molecule type" value="Genomic_DNA"/>
</dbReference>
<comment type="caution">
    <text evidence="6">The sequence shown here is derived from an EMBL/GenBank/DDBJ whole genome shotgun (WGS) entry which is preliminary data.</text>
</comment>
<protein>
    <submittedName>
        <fullName evidence="6">Ribose operon repressor</fullName>
    </submittedName>
</protein>
<dbReference type="Proteomes" id="UP000033740">
    <property type="component" value="Unassembled WGS sequence"/>
</dbReference>
<dbReference type="PROSITE" id="PS50932">
    <property type="entry name" value="HTH_LACI_2"/>
    <property type="match status" value="1"/>
</dbReference>
<feature type="domain" description="HTH lacI-type" evidence="5">
    <location>
        <begin position="14"/>
        <end position="70"/>
    </location>
</feature>
<keyword evidence="1" id="KW-0678">Repressor</keyword>
<keyword evidence="3" id="KW-0238">DNA-binding</keyword>
<dbReference type="SUPFAM" id="SSF47413">
    <property type="entry name" value="lambda repressor-like DNA-binding domains"/>
    <property type="match status" value="1"/>
</dbReference>
<dbReference type="PATRIC" id="fig|582680.6.peg.3702"/>
<keyword evidence="7" id="KW-1185">Reference proteome</keyword>
<dbReference type="SUPFAM" id="SSF53822">
    <property type="entry name" value="Periplasmic binding protein-like I"/>
    <property type="match status" value="1"/>
</dbReference>
<evidence type="ECO:0000256" key="1">
    <source>
        <dbReference type="ARBA" id="ARBA00022491"/>
    </source>
</evidence>
<organism evidence="6 7">
    <name type="scientific">Microbacterium azadirachtae</name>
    <dbReference type="NCBI Taxonomy" id="582680"/>
    <lineage>
        <taxon>Bacteria</taxon>
        <taxon>Bacillati</taxon>
        <taxon>Actinomycetota</taxon>
        <taxon>Actinomycetes</taxon>
        <taxon>Micrococcales</taxon>
        <taxon>Microbacteriaceae</taxon>
        <taxon>Microbacterium</taxon>
    </lineage>
</organism>
<keyword evidence="4" id="KW-0804">Transcription</keyword>
<dbReference type="RefSeq" id="WP_045273681.1">
    <property type="nucleotide sequence ID" value="NZ_JYIX01000040.1"/>
</dbReference>
<name>A0A0F0LGL9_9MICO</name>
<accession>A0A0F0LGL9</accession>
<dbReference type="InterPro" id="IPR028082">
    <property type="entry name" value="Peripla_BP_I"/>
</dbReference>
<keyword evidence="2" id="KW-0805">Transcription regulation</keyword>
<proteinExistence type="predicted"/>
<dbReference type="Pfam" id="PF00356">
    <property type="entry name" value="LacI"/>
    <property type="match status" value="1"/>
</dbReference>
<dbReference type="AlphaFoldDB" id="A0A0F0LGL9"/>
<dbReference type="SMART" id="SM00354">
    <property type="entry name" value="HTH_LACI"/>
    <property type="match status" value="1"/>
</dbReference>
<evidence type="ECO:0000256" key="4">
    <source>
        <dbReference type="ARBA" id="ARBA00023163"/>
    </source>
</evidence>
<dbReference type="InterPro" id="IPR000843">
    <property type="entry name" value="HTH_LacI"/>
</dbReference>
<dbReference type="CDD" id="cd06288">
    <property type="entry name" value="PBP1_sucrose_transcription_regulator"/>
    <property type="match status" value="1"/>
</dbReference>
<dbReference type="InterPro" id="IPR046335">
    <property type="entry name" value="LacI/GalR-like_sensor"/>
</dbReference>
<evidence type="ECO:0000313" key="6">
    <source>
        <dbReference type="EMBL" id="KJL30676.1"/>
    </source>
</evidence>
<evidence type="ECO:0000313" key="7">
    <source>
        <dbReference type="Proteomes" id="UP000033740"/>
    </source>
</evidence>
<evidence type="ECO:0000256" key="2">
    <source>
        <dbReference type="ARBA" id="ARBA00023015"/>
    </source>
</evidence>
<dbReference type="PANTHER" id="PTHR30146">
    <property type="entry name" value="LACI-RELATED TRANSCRIPTIONAL REPRESSOR"/>
    <property type="match status" value="1"/>
</dbReference>
<dbReference type="PANTHER" id="PTHR30146:SF148">
    <property type="entry name" value="HTH-TYPE TRANSCRIPTIONAL REPRESSOR PURR-RELATED"/>
    <property type="match status" value="1"/>
</dbReference>
<dbReference type="GO" id="GO:0003700">
    <property type="term" value="F:DNA-binding transcription factor activity"/>
    <property type="evidence" value="ECO:0007669"/>
    <property type="project" value="TreeGrafter"/>
</dbReference>
<dbReference type="CDD" id="cd01392">
    <property type="entry name" value="HTH_LacI"/>
    <property type="match status" value="1"/>
</dbReference>
<reference evidence="6 7" key="1">
    <citation type="submission" date="2015-02" db="EMBL/GenBank/DDBJ databases">
        <title>Draft genome sequences of ten Microbacterium spp. with emphasis on heavy metal contaminated environments.</title>
        <authorList>
            <person name="Corretto E."/>
        </authorList>
    </citation>
    <scope>NUCLEOTIDE SEQUENCE [LARGE SCALE GENOMIC DNA]</scope>
    <source>
        <strain evidence="6 7">ARN176</strain>
    </source>
</reference>
<dbReference type="STRING" id="582680.RS86_03616"/>
<sequence>MARGKDGQRGAGRITLTQVAQLAGVSRSAASFALNGRTDLRISEETSERVRRAAEELGYSPNATAKTLRTGKSGTVALVSDFVGTTSVANAMVRGALQTLRDADTLLYTVDTQGDPELESRFLQNLRSRDIDGFLYASMFTRTVAVPALVRGAPFVLLNCVSEGSDATAVVPDEFAAGETAAAALLSAGHRGDIWFVGDFPSGFTGGVEWHGWRPLALSERLEGIEATLAAAGTSLAGRVPIDNDWDIANGRDGVARLLGSGVTPSALICVNDAVAVGAYHALQHAGLRVPDDISVIAFDGSPLTAAVVPTLTSVALPHQELGRLAAQLLVDEVATTAVHRVPMSLSRGASVAAPATTR</sequence>
<dbReference type="InterPro" id="IPR010982">
    <property type="entry name" value="Lambda_DNA-bd_dom_sf"/>
</dbReference>
<dbReference type="Gene3D" id="3.40.50.2300">
    <property type="match status" value="2"/>
</dbReference>